<feature type="binding site" evidence="7">
    <location>
        <position position="481"/>
    </location>
    <ligand>
        <name>Mg(2+)</name>
        <dbReference type="ChEBI" id="CHEBI:18420"/>
    </ligand>
</feature>
<name>A0A1H8NLT2_9BRAD</name>
<feature type="binding site" evidence="7">
    <location>
        <position position="475"/>
    </location>
    <ligand>
        <name>Ni(2+)</name>
        <dbReference type="ChEBI" id="CHEBI:49786"/>
    </ligand>
</feature>
<dbReference type="InterPro" id="IPR018194">
    <property type="entry name" value="Ni-dep_hyd_lsu_Ni_BS"/>
</dbReference>
<dbReference type="InterPro" id="IPR001501">
    <property type="entry name" value="Ni-dep_hyd_lsu"/>
</dbReference>
<comment type="cofactor">
    <cofactor evidence="7">
        <name>Fe cation</name>
        <dbReference type="ChEBI" id="CHEBI:24875"/>
    </cofactor>
</comment>
<dbReference type="PANTHER" id="PTHR42958">
    <property type="entry name" value="HYDROGENASE-2 LARGE CHAIN"/>
    <property type="match status" value="1"/>
</dbReference>
<comment type="similarity">
    <text evidence="3">Belongs to the [NiFe]/[NiFeSe] hydrogenase large subunit family.</text>
</comment>
<feature type="region of interest" description="Disordered" evidence="8">
    <location>
        <begin position="293"/>
        <end position="314"/>
    </location>
</feature>
<feature type="binding site" evidence="7">
    <location>
        <position position="478"/>
    </location>
    <ligand>
        <name>Fe cation</name>
        <dbReference type="ChEBI" id="CHEBI:24875"/>
    </ligand>
</feature>
<dbReference type="PROSITE" id="PS00507">
    <property type="entry name" value="NI_HGENASE_L_1"/>
    <property type="match status" value="1"/>
</dbReference>
<feature type="binding site" evidence="7">
    <location>
        <position position="64"/>
    </location>
    <ligand>
        <name>Fe cation</name>
        <dbReference type="ChEBI" id="CHEBI:24875"/>
    </ligand>
</feature>
<dbReference type="InterPro" id="IPR029014">
    <property type="entry name" value="NiFe-Hase_large"/>
</dbReference>
<keyword evidence="7" id="KW-0460">Magnesium</keyword>
<dbReference type="RefSeq" id="WP_092681952.1">
    <property type="nucleotide sequence ID" value="NZ_FODT01000002.1"/>
</dbReference>
<keyword evidence="5 7" id="KW-0479">Metal-binding</keyword>
<dbReference type="Gene3D" id="1.10.645.10">
    <property type="entry name" value="Cytochrome-c3 Hydrogenase, chain B"/>
    <property type="match status" value="1"/>
</dbReference>
<feature type="binding site" evidence="7">
    <location>
        <position position="426"/>
    </location>
    <ligand>
        <name>Mg(2+)</name>
        <dbReference type="ChEBI" id="CHEBI:18420"/>
    </ligand>
</feature>
<dbReference type="Proteomes" id="UP000199615">
    <property type="component" value="Unassembled WGS sequence"/>
</dbReference>
<reference evidence="10" key="1">
    <citation type="submission" date="2016-10" db="EMBL/GenBank/DDBJ databases">
        <authorList>
            <person name="Varghese N."/>
            <person name="Submissions S."/>
        </authorList>
    </citation>
    <scope>NUCLEOTIDE SEQUENCE [LARGE SCALE GENOMIC DNA]</scope>
    <source>
        <strain evidence="10">DSM 123</strain>
    </source>
</reference>
<comment type="cofactor">
    <cofactor evidence="1 7">
        <name>Ni(2+)</name>
        <dbReference type="ChEBI" id="CHEBI:49786"/>
    </cofactor>
</comment>
<evidence type="ECO:0000313" key="9">
    <source>
        <dbReference type="EMBL" id="SEO30358.1"/>
    </source>
</evidence>
<dbReference type="InterPro" id="IPR050867">
    <property type="entry name" value="NiFe/NiFeSe_hydrgnase_LSU"/>
</dbReference>
<dbReference type="AlphaFoldDB" id="A0A1H8NLT2"/>
<accession>A0A1H8NLT2</accession>
<evidence type="ECO:0000313" key="10">
    <source>
        <dbReference type="Proteomes" id="UP000199615"/>
    </source>
</evidence>
<dbReference type="Pfam" id="PF00374">
    <property type="entry name" value="NiFeSe_Hases"/>
    <property type="match status" value="2"/>
</dbReference>
<protein>
    <submittedName>
        <fullName evidence="9">Hydrogenase large subunit</fullName>
    </submittedName>
</protein>
<dbReference type="EMBL" id="FODT01000002">
    <property type="protein sequence ID" value="SEO30358.1"/>
    <property type="molecule type" value="Genomic_DNA"/>
</dbReference>
<sequence>MTRRVTVGPFNRVEGDLEVRLDIDDGVVTSAEVTAPLYRGFEQILRGRPALDALTLAPRICGICSVSQSLAAAAALRAVDGLRAADNGVLAANLAHAAENAADHLTHFYLFFMPDFARDAYAARPWHPDIATRFKAVQGSAAQQMLPARARLLQIMGLLAGKWPHSLAFQPGGTTRAIDLGERVQLLSIIGDLRDVLERIVFADSLDNVLALDSAAALERWREGRGGDFARFLALADDLALDRLGRIALPLMSYGAYHGGDAPLFAAGVFDPATAQAHPLDPDDISEDVARASMRDTSLRPSEAETDPDADKQAGYSWCKAPRLAGRPVEVGALARQAVDGDPLIRDLLARQGPNVSVRVIARLIETARLAAAMHDWARRLDLRAPFLERAERRGEGAGIGLIEAARGSLGHWIELSDDNIRRYQIIAPTTWNFSPRDRDGVAGPLEQALAGTAVGDEGARSVAIQHIVRSFDPCMVCTAH</sequence>
<dbReference type="PANTHER" id="PTHR42958:SF4">
    <property type="entry name" value="HYDROGENASE EXPRESSION_FORMATION PROTEIN HUPK"/>
    <property type="match status" value="1"/>
</dbReference>
<keyword evidence="4 7" id="KW-0533">Nickel</keyword>
<proteinExistence type="inferred from homology"/>
<dbReference type="OrthoDB" id="9761717at2"/>
<evidence type="ECO:0000256" key="7">
    <source>
        <dbReference type="PIRSR" id="PIRSR601501-1"/>
    </source>
</evidence>
<dbReference type="GO" id="GO:0030313">
    <property type="term" value="C:cell envelope"/>
    <property type="evidence" value="ECO:0007669"/>
    <property type="project" value="UniProtKB-SubCell"/>
</dbReference>
<feature type="binding site" evidence="7">
    <location>
        <position position="42"/>
    </location>
    <ligand>
        <name>Mg(2+)</name>
        <dbReference type="ChEBI" id="CHEBI:18420"/>
    </ligand>
</feature>
<feature type="binding site" evidence="7">
    <location>
        <position position="64"/>
    </location>
    <ligand>
        <name>Ni(2+)</name>
        <dbReference type="ChEBI" id="CHEBI:49786"/>
    </ligand>
</feature>
<keyword evidence="10" id="KW-1185">Reference proteome</keyword>
<comment type="subcellular location">
    <subcellularLocation>
        <location evidence="2">Cell envelope</location>
    </subcellularLocation>
</comment>
<evidence type="ECO:0000256" key="1">
    <source>
        <dbReference type="ARBA" id="ARBA00001967"/>
    </source>
</evidence>
<organism evidence="9 10">
    <name type="scientific">Rhodopseudomonas pseudopalustris</name>
    <dbReference type="NCBI Taxonomy" id="1513892"/>
    <lineage>
        <taxon>Bacteria</taxon>
        <taxon>Pseudomonadati</taxon>
        <taxon>Pseudomonadota</taxon>
        <taxon>Alphaproteobacteria</taxon>
        <taxon>Hyphomicrobiales</taxon>
        <taxon>Nitrobacteraceae</taxon>
        <taxon>Rhodopseudomonas</taxon>
    </lineage>
</organism>
<evidence type="ECO:0000256" key="3">
    <source>
        <dbReference type="ARBA" id="ARBA00009292"/>
    </source>
</evidence>
<evidence type="ECO:0000256" key="8">
    <source>
        <dbReference type="SAM" id="MobiDB-lite"/>
    </source>
</evidence>
<dbReference type="SUPFAM" id="SSF56762">
    <property type="entry name" value="HydB/Nqo4-like"/>
    <property type="match status" value="1"/>
</dbReference>
<feature type="binding site" evidence="7">
    <location>
        <position position="61"/>
    </location>
    <ligand>
        <name>Ni(2+)</name>
        <dbReference type="ChEBI" id="CHEBI:49786"/>
    </ligand>
</feature>
<dbReference type="GO" id="GO:0008901">
    <property type="term" value="F:ferredoxin hydrogenase activity"/>
    <property type="evidence" value="ECO:0007669"/>
    <property type="project" value="InterPro"/>
</dbReference>
<keyword evidence="7" id="KW-0408">Iron</keyword>
<evidence type="ECO:0000256" key="6">
    <source>
        <dbReference type="ARBA" id="ARBA00023002"/>
    </source>
</evidence>
<keyword evidence="6" id="KW-0560">Oxidoreductase</keyword>
<gene>
    <name evidence="9" type="ORF">SAMN05444123_102166</name>
</gene>
<evidence type="ECO:0000256" key="5">
    <source>
        <dbReference type="ARBA" id="ARBA00022723"/>
    </source>
</evidence>
<evidence type="ECO:0000256" key="4">
    <source>
        <dbReference type="ARBA" id="ARBA00022596"/>
    </source>
</evidence>
<dbReference type="GO" id="GO:0016151">
    <property type="term" value="F:nickel cation binding"/>
    <property type="evidence" value="ECO:0007669"/>
    <property type="project" value="InterPro"/>
</dbReference>
<evidence type="ECO:0000256" key="2">
    <source>
        <dbReference type="ARBA" id="ARBA00004196"/>
    </source>
</evidence>